<evidence type="ECO:0000313" key="2">
    <source>
        <dbReference type="EMBL" id="KAK7350712.1"/>
    </source>
</evidence>
<evidence type="ECO:0000313" key="3">
    <source>
        <dbReference type="Proteomes" id="UP001367508"/>
    </source>
</evidence>
<evidence type="ECO:0000256" key="1">
    <source>
        <dbReference type="SAM" id="Phobius"/>
    </source>
</evidence>
<dbReference type="EMBL" id="JAYMYQ010000002">
    <property type="protein sequence ID" value="KAK7350712.1"/>
    <property type="molecule type" value="Genomic_DNA"/>
</dbReference>
<name>A0AAN9MA28_CANGL</name>
<accession>A0AAN9MA28</accession>
<gene>
    <name evidence="2" type="ORF">VNO77_09609</name>
</gene>
<dbReference type="Proteomes" id="UP001367508">
    <property type="component" value="Unassembled WGS sequence"/>
</dbReference>
<proteinExistence type="predicted"/>
<keyword evidence="1" id="KW-0472">Membrane</keyword>
<dbReference type="AlphaFoldDB" id="A0AAN9MA28"/>
<organism evidence="2 3">
    <name type="scientific">Canavalia gladiata</name>
    <name type="common">Sword bean</name>
    <name type="synonym">Dolichos gladiatus</name>
    <dbReference type="NCBI Taxonomy" id="3824"/>
    <lineage>
        <taxon>Eukaryota</taxon>
        <taxon>Viridiplantae</taxon>
        <taxon>Streptophyta</taxon>
        <taxon>Embryophyta</taxon>
        <taxon>Tracheophyta</taxon>
        <taxon>Spermatophyta</taxon>
        <taxon>Magnoliopsida</taxon>
        <taxon>eudicotyledons</taxon>
        <taxon>Gunneridae</taxon>
        <taxon>Pentapetalae</taxon>
        <taxon>rosids</taxon>
        <taxon>fabids</taxon>
        <taxon>Fabales</taxon>
        <taxon>Fabaceae</taxon>
        <taxon>Papilionoideae</taxon>
        <taxon>50 kb inversion clade</taxon>
        <taxon>NPAAA clade</taxon>
        <taxon>indigoferoid/millettioid clade</taxon>
        <taxon>Phaseoleae</taxon>
        <taxon>Canavalia</taxon>
    </lineage>
</organism>
<reference evidence="2 3" key="1">
    <citation type="submission" date="2024-01" db="EMBL/GenBank/DDBJ databases">
        <title>The genomes of 5 underutilized Papilionoideae crops provide insights into root nodulation and disease resistanc.</title>
        <authorList>
            <person name="Jiang F."/>
        </authorList>
    </citation>
    <scope>NUCLEOTIDE SEQUENCE [LARGE SCALE GENOMIC DNA]</scope>
    <source>
        <strain evidence="2">LVBAO_FW01</strain>
        <tissue evidence="2">Leaves</tissue>
    </source>
</reference>
<protein>
    <submittedName>
        <fullName evidence="2">Uncharacterized protein</fullName>
    </submittedName>
</protein>
<keyword evidence="1" id="KW-1133">Transmembrane helix</keyword>
<keyword evidence="3" id="KW-1185">Reference proteome</keyword>
<comment type="caution">
    <text evidence="2">The sequence shown here is derived from an EMBL/GenBank/DDBJ whole genome shotgun (WGS) entry which is preliminary data.</text>
</comment>
<keyword evidence="1" id="KW-0812">Transmembrane</keyword>
<feature type="transmembrane region" description="Helical" evidence="1">
    <location>
        <begin position="134"/>
        <end position="155"/>
    </location>
</feature>
<sequence length="170" mass="19166">MEGWKMRRHDVAAREILQERREAIESGKLKGRRLFQSTMMEGESGIIINSNTPQREVRSMSFYTSDEDESSENNGVNDYSTHGCFYYSSSSSSSSSSLVYQHHDVMLVAHMVEILAEMRVASTIGRPRYGRTRYAVFLGAFLFVCLLLAMSISFARSSCGHHGHVILVPT</sequence>